<dbReference type="GO" id="GO:0005524">
    <property type="term" value="F:ATP binding"/>
    <property type="evidence" value="ECO:0007669"/>
    <property type="project" value="UniProtKB-KW"/>
</dbReference>
<dbReference type="PRINTS" id="PR00109">
    <property type="entry name" value="TYRKINASE"/>
</dbReference>
<dbReference type="InterPro" id="IPR000719">
    <property type="entry name" value="Prot_kinase_dom"/>
</dbReference>
<evidence type="ECO:0000313" key="7">
    <source>
        <dbReference type="EMBL" id="GBN50943.1"/>
    </source>
</evidence>
<reference evidence="7 8" key="1">
    <citation type="journal article" date="2019" name="Sci. Rep.">
        <title>Orb-weaving spider Araneus ventricosus genome elucidates the spidroin gene catalogue.</title>
        <authorList>
            <person name="Kono N."/>
            <person name="Nakamura H."/>
            <person name="Ohtoshi R."/>
            <person name="Moran D.A.P."/>
            <person name="Shinohara A."/>
            <person name="Yoshida Y."/>
            <person name="Fujiwara M."/>
            <person name="Mori M."/>
            <person name="Tomita M."/>
            <person name="Arakawa K."/>
        </authorList>
    </citation>
    <scope>NUCLEOTIDE SEQUENCE [LARGE SCALE GENOMIC DNA]</scope>
</reference>
<proteinExistence type="predicted"/>
<evidence type="ECO:0000256" key="4">
    <source>
        <dbReference type="ARBA" id="ARBA00022840"/>
    </source>
</evidence>
<keyword evidence="1" id="KW-0808">Transferase</keyword>
<dbReference type="InterPro" id="IPR008266">
    <property type="entry name" value="Tyr_kinase_AS"/>
</dbReference>
<dbReference type="Pfam" id="PF07714">
    <property type="entry name" value="PK_Tyr_Ser-Thr"/>
    <property type="match status" value="1"/>
</dbReference>
<keyword evidence="7" id="KW-0675">Receptor</keyword>
<dbReference type="GO" id="GO:0005886">
    <property type="term" value="C:plasma membrane"/>
    <property type="evidence" value="ECO:0007669"/>
    <property type="project" value="TreeGrafter"/>
</dbReference>
<dbReference type="PANTHER" id="PTHR24416">
    <property type="entry name" value="TYROSINE-PROTEIN KINASE RECEPTOR"/>
    <property type="match status" value="1"/>
</dbReference>
<dbReference type="PROSITE" id="PS00109">
    <property type="entry name" value="PROTEIN_KINASE_TYR"/>
    <property type="match status" value="1"/>
</dbReference>
<evidence type="ECO:0000259" key="6">
    <source>
        <dbReference type="PROSITE" id="PS50011"/>
    </source>
</evidence>
<dbReference type="FunFam" id="1.10.510.10:FF:000554">
    <property type="entry name" value="Predicted protein"/>
    <property type="match status" value="1"/>
</dbReference>
<keyword evidence="3" id="KW-0418">Kinase</keyword>
<comment type="caution">
    <text evidence="7">The sequence shown here is derived from an EMBL/GenBank/DDBJ whole genome shotgun (WGS) entry which is preliminary data.</text>
</comment>
<dbReference type="AlphaFoldDB" id="A0A4Y2PJ31"/>
<dbReference type="InterPro" id="IPR001245">
    <property type="entry name" value="Ser-Thr/Tyr_kinase_cat_dom"/>
</dbReference>
<evidence type="ECO:0000256" key="3">
    <source>
        <dbReference type="ARBA" id="ARBA00022777"/>
    </source>
</evidence>
<sequence length="239" mass="27275">PETMLVMEYVDNGSLLCHLQSFKIKENKESKKKLENEDLLRFSLGVAELPLDSSGSSCSLQQSNEKKEPKLELKELLRFALGVAEGMEYLETQNIVHRDLAARNILVGSNDAIKISDFGLAQEIKDHYYRMTTDRNIPIRWYALEAIVASKFSHKSDVWSYGITLWEIFSYGDNPQIENVPDSALHAALHDGMRLRIPEECPALVYLLMRKCWEFSSSDRPSFSEIIVTLNNIRAELCS</sequence>
<dbReference type="GO" id="GO:0007169">
    <property type="term" value="P:cell surface receptor protein tyrosine kinase signaling pathway"/>
    <property type="evidence" value="ECO:0007669"/>
    <property type="project" value="TreeGrafter"/>
</dbReference>
<dbReference type="SMART" id="SM00219">
    <property type="entry name" value="TyrKc"/>
    <property type="match status" value="1"/>
</dbReference>
<dbReference type="OrthoDB" id="6437459at2759"/>
<feature type="non-terminal residue" evidence="7">
    <location>
        <position position="1"/>
    </location>
</feature>
<dbReference type="EMBL" id="BGPR01011362">
    <property type="protein sequence ID" value="GBN50943.1"/>
    <property type="molecule type" value="Genomic_DNA"/>
</dbReference>
<evidence type="ECO:0000256" key="1">
    <source>
        <dbReference type="ARBA" id="ARBA00022679"/>
    </source>
</evidence>
<name>A0A4Y2PJ31_ARAVE</name>
<evidence type="ECO:0000256" key="2">
    <source>
        <dbReference type="ARBA" id="ARBA00022741"/>
    </source>
</evidence>
<dbReference type="Proteomes" id="UP000499080">
    <property type="component" value="Unassembled WGS sequence"/>
</dbReference>
<accession>A0A4Y2PJ31</accession>
<dbReference type="InterPro" id="IPR020635">
    <property type="entry name" value="Tyr_kinase_cat_dom"/>
</dbReference>
<protein>
    <submittedName>
        <fullName evidence="7">Fibroblast growth factor receptor 2</fullName>
    </submittedName>
</protein>
<keyword evidence="2" id="KW-0547">Nucleotide-binding</keyword>
<dbReference type="PANTHER" id="PTHR24416:SF611">
    <property type="entry name" value="TYROSINE-PROTEIN KINASE TRANSMEMBRANE RECEPTOR ROR"/>
    <property type="match status" value="1"/>
</dbReference>
<feature type="domain" description="Protein kinase" evidence="6">
    <location>
        <begin position="1"/>
        <end position="237"/>
    </location>
</feature>
<dbReference type="CDD" id="cd00192">
    <property type="entry name" value="PTKc"/>
    <property type="match status" value="1"/>
</dbReference>
<dbReference type="GO" id="GO:0043235">
    <property type="term" value="C:receptor complex"/>
    <property type="evidence" value="ECO:0007669"/>
    <property type="project" value="TreeGrafter"/>
</dbReference>
<evidence type="ECO:0000313" key="8">
    <source>
        <dbReference type="Proteomes" id="UP000499080"/>
    </source>
</evidence>
<organism evidence="7 8">
    <name type="scientific">Araneus ventricosus</name>
    <name type="common">Orbweaver spider</name>
    <name type="synonym">Epeira ventricosa</name>
    <dbReference type="NCBI Taxonomy" id="182803"/>
    <lineage>
        <taxon>Eukaryota</taxon>
        <taxon>Metazoa</taxon>
        <taxon>Ecdysozoa</taxon>
        <taxon>Arthropoda</taxon>
        <taxon>Chelicerata</taxon>
        <taxon>Arachnida</taxon>
        <taxon>Araneae</taxon>
        <taxon>Araneomorphae</taxon>
        <taxon>Entelegynae</taxon>
        <taxon>Araneoidea</taxon>
        <taxon>Araneidae</taxon>
        <taxon>Araneus</taxon>
    </lineage>
</organism>
<dbReference type="SUPFAM" id="SSF56112">
    <property type="entry name" value="Protein kinase-like (PK-like)"/>
    <property type="match status" value="1"/>
</dbReference>
<keyword evidence="4" id="KW-0067">ATP-binding</keyword>
<dbReference type="PROSITE" id="PS50011">
    <property type="entry name" value="PROTEIN_KINASE_DOM"/>
    <property type="match status" value="1"/>
</dbReference>
<keyword evidence="5" id="KW-0829">Tyrosine-protein kinase</keyword>
<dbReference type="InterPro" id="IPR050122">
    <property type="entry name" value="RTK"/>
</dbReference>
<evidence type="ECO:0000256" key="5">
    <source>
        <dbReference type="ARBA" id="ARBA00023137"/>
    </source>
</evidence>
<dbReference type="Gene3D" id="1.10.510.10">
    <property type="entry name" value="Transferase(Phosphotransferase) domain 1"/>
    <property type="match status" value="1"/>
</dbReference>
<dbReference type="GO" id="GO:0004714">
    <property type="term" value="F:transmembrane receptor protein tyrosine kinase activity"/>
    <property type="evidence" value="ECO:0007669"/>
    <property type="project" value="TreeGrafter"/>
</dbReference>
<gene>
    <name evidence="7" type="primary">btl</name>
    <name evidence="7" type="ORF">AVEN_89909_1</name>
</gene>
<dbReference type="InterPro" id="IPR011009">
    <property type="entry name" value="Kinase-like_dom_sf"/>
</dbReference>
<keyword evidence="8" id="KW-1185">Reference proteome</keyword>